<dbReference type="AlphaFoldDB" id="A0A974XIB0"/>
<sequence>MTPMEPLGSLQTGSAAVATKQVPVSVTLGADGIVLTVDNRQYTLTLPDRFHPRLLLQAQAFALPLAEDSKLTNLPDRLALALLGQTRLLPLPSALVEMSRQQGIAFEQLVNLASRPQGYPLPNATIKGGQISFENGVSIHSAQAARQGDGHYQVAVVQQGRQLMLKLVQILDIVQVNAAPLLKTAAEPGIKAQTELAPQPLEAKIIITKPEAAGILNQLFKNLEQQPLPPQVKAAQQALQQQILQQPQQQEIQQSSQVSEGGKDQAALATAAKTQATNLRLDVPQGAPAATDKAQTPVSGNQDSTLQAGEKLLQTAPGDTTLTSGKEPAEKSTGKGLTPETPPPQAILSKVLSRTGALPLVQLARSTNENIASEVLRLLPELAPLPLSSLTQPQLLADTLKQGATVNLAQFAAPQLQGNNPLSILFQLLLGVKADTQKQPLSPTMKEYLGSLQQQTGLSQPLLALLERHKSLESLVQLGQSMAQYQQASLDNPATPVHWFFALPYQMGQRNEQMEGYFEREQEEEGGLGRGGWKLQLKFVLTQGPLLIKAQKTDSGLNLHFESSSESLLHRIENFLPPLATKLNELGMKPDKLTTKAAPIPATLLPGDHYLVHTRA</sequence>
<feature type="region of interest" description="Disordered" evidence="1">
    <location>
        <begin position="315"/>
        <end position="344"/>
    </location>
</feature>
<evidence type="ECO:0000313" key="3">
    <source>
        <dbReference type="Proteomes" id="UP000663281"/>
    </source>
</evidence>
<accession>A0A974XIB0</accession>
<dbReference type="EMBL" id="CP071504">
    <property type="protein sequence ID" value="QSX28927.1"/>
    <property type="molecule type" value="Genomic_DNA"/>
</dbReference>
<organism evidence="2 3">
    <name type="scientific">Shewanella cyperi</name>
    <dbReference type="NCBI Taxonomy" id="2814292"/>
    <lineage>
        <taxon>Bacteria</taxon>
        <taxon>Pseudomonadati</taxon>
        <taxon>Pseudomonadota</taxon>
        <taxon>Gammaproteobacteria</taxon>
        <taxon>Alteromonadales</taxon>
        <taxon>Shewanellaceae</taxon>
        <taxon>Shewanella</taxon>
    </lineage>
</organism>
<evidence type="ECO:0000256" key="1">
    <source>
        <dbReference type="SAM" id="MobiDB-lite"/>
    </source>
</evidence>
<evidence type="ECO:0000313" key="2">
    <source>
        <dbReference type="EMBL" id="QSX28927.1"/>
    </source>
</evidence>
<dbReference type="KEGG" id="scyp:JYB88_11735"/>
<feature type="region of interest" description="Disordered" evidence="1">
    <location>
        <begin position="251"/>
        <end position="270"/>
    </location>
</feature>
<dbReference type="Proteomes" id="UP000663281">
    <property type="component" value="Chromosome"/>
</dbReference>
<reference evidence="2 3" key="1">
    <citation type="submission" date="2021-03" db="EMBL/GenBank/DDBJ databases">
        <title>Novel species identification of genus Shewanella.</title>
        <authorList>
            <person name="Liu G."/>
            <person name="Zhang Q."/>
        </authorList>
    </citation>
    <scope>NUCLEOTIDE SEQUENCE [LARGE SCALE GENOMIC DNA]</scope>
    <source>
        <strain evidence="2 3">FJAT-53726</strain>
    </source>
</reference>
<dbReference type="RefSeq" id="WP_207324243.1">
    <property type="nucleotide sequence ID" value="NZ_CP071504.1"/>
</dbReference>
<protein>
    <recommendedName>
        <fullName evidence="4">Flagellar hook-length control protein FliK</fullName>
    </recommendedName>
</protein>
<keyword evidence="3" id="KW-1185">Reference proteome</keyword>
<proteinExistence type="predicted"/>
<gene>
    <name evidence="2" type="ORF">JYB88_11735</name>
</gene>
<evidence type="ECO:0008006" key="4">
    <source>
        <dbReference type="Google" id="ProtNLM"/>
    </source>
</evidence>
<name>A0A974XIB0_9GAMM</name>